<keyword evidence="3" id="KW-1185">Reference proteome</keyword>
<evidence type="ECO:0000313" key="3">
    <source>
        <dbReference type="Proteomes" id="UP001159364"/>
    </source>
</evidence>
<reference evidence="2 3" key="1">
    <citation type="submission" date="2021-09" db="EMBL/GenBank/DDBJ databases">
        <title>Genomic insights and catalytic innovation underlie evolution of tropane alkaloids biosynthesis.</title>
        <authorList>
            <person name="Wang Y.-J."/>
            <person name="Tian T."/>
            <person name="Huang J.-P."/>
            <person name="Huang S.-X."/>
        </authorList>
    </citation>
    <scope>NUCLEOTIDE SEQUENCE [LARGE SCALE GENOMIC DNA]</scope>
    <source>
        <strain evidence="2">KIB-2018</strain>
        <tissue evidence="2">Leaf</tissue>
    </source>
</reference>
<dbReference type="SUPFAM" id="SSF56672">
    <property type="entry name" value="DNA/RNA polymerases"/>
    <property type="match status" value="1"/>
</dbReference>
<dbReference type="InterPro" id="IPR043502">
    <property type="entry name" value="DNA/RNA_pol_sf"/>
</dbReference>
<accession>A0AAV8TWH9</accession>
<evidence type="ECO:0000313" key="2">
    <source>
        <dbReference type="EMBL" id="KAJ8770389.1"/>
    </source>
</evidence>
<evidence type="ECO:0000259" key="1">
    <source>
        <dbReference type="Pfam" id="PF07727"/>
    </source>
</evidence>
<dbReference type="Proteomes" id="UP001159364">
    <property type="component" value="Linkage Group LG03"/>
</dbReference>
<organism evidence="2 3">
    <name type="scientific">Erythroxylum novogranatense</name>
    <dbReference type="NCBI Taxonomy" id="1862640"/>
    <lineage>
        <taxon>Eukaryota</taxon>
        <taxon>Viridiplantae</taxon>
        <taxon>Streptophyta</taxon>
        <taxon>Embryophyta</taxon>
        <taxon>Tracheophyta</taxon>
        <taxon>Spermatophyta</taxon>
        <taxon>Magnoliopsida</taxon>
        <taxon>eudicotyledons</taxon>
        <taxon>Gunneridae</taxon>
        <taxon>Pentapetalae</taxon>
        <taxon>rosids</taxon>
        <taxon>fabids</taxon>
        <taxon>Malpighiales</taxon>
        <taxon>Erythroxylaceae</taxon>
        <taxon>Erythroxylum</taxon>
    </lineage>
</organism>
<dbReference type="AlphaFoldDB" id="A0AAV8TWH9"/>
<dbReference type="EMBL" id="JAIWQS010000003">
    <property type="protein sequence ID" value="KAJ8770389.1"/>
    <property type="molecule type" value="Genomic_DNA"/>
</dbReference>
<name>A0AAV8TWH9_9ROSI</name>
<protein>
    <recommendedName>
        <fullName evidence="1">Reverse transcriptase Ty1/copia-type domain-containing protein</fullName>
    </recommendedName>
</protein>
<sequence>MKDLGLLQYFLGLEVMQSNDGIFVCQKKYVADLLKRFNMANCEVVATPMNVNKKLQREDGTEKNNSTLFRSLVGGLNYLTHTRPNIAFSVSVVPRFMHNPTKQHFIATKRILRYIAGTLNFGIWYCKVPNFSLIGFTDNDWVGCLDDRKSTSGNVFSFGSGAVTWSSKEQETIALSSSEVEYAAASLAA</sequence>
<dbReference type="CDD" id="cd09272">
    <property type="entry name" value="RNase_HI_RT_Ty1"/>
    <property type="match status" value="1"/>
</dbReference>
<feature type="domain" description="Reverse transcriptase Ty1/copia-type" evidence="1">
    <location>
        <begin position="1"/>
        <end position="49"/>
    </location>
</feature>
<dbReference type="PANTHER" id="PTHR11439">
    <property type="entry name" value="GAG-POL-RELATED RETROTRANSPOSON"/>
    <property type="match status" value="1"/>
</dbReference>
<dbReference type="PANTHER" id="PTHR11439:SF463">
    <property type="entry name" value="REVERSE TRANSCRIPTASE TY1_COPIA-TYPE DOMAIN-CONTAINING PROTEIN"/>
    <property type="match status" value="1"/>
</dbReference>
<dbReference type="InterPro" id="IPR013103">
    <property type="entry name" value="RVT_2"/>
</dbReference>
<comment type="caution">
    <text evidence="2">The sequence shown here is derived from an EMBL/GenBank/DDBJ whole genome shotgun (WGS) entry which is preliminary data.</text>
</comment>
<proteinExistence type="predicted"/>
<dbReference type="Pfam" id="PF07727">
    <property type="entry name" value="RVT_2"/>
    <property type="match status" value="1"/>
</dbReference>
<gene>
    <name evidence="2" type="ORF">K2173_015003</name>
</gene>